<protein>
    <recommendedName>
        <fullName evidence="3">HP domain-containing protein</fullName>
    </recommendedName>
</protein>
<evidence type="ECO:0000259" key="3">
    <source>
        <dbReference type="PROSITE" id="PS51089"/>
    </source>
</evidence>
<dbReference type="EMBL" id="JABCRI010000012">
    <property type="protein sequence ID" value="KAF8396928.1"/>
    <property type="molecule type" value="Genomic_DNA"/>
</dbReference>
<dbReference type="OrthoDB" id="1746725at2759"/>
<dbReference type="InterPro" id="IPR007123">
    <property type="entry name" value="Gelsolin-like_dom"/>
</dbReference>
<feature type="region of interest" description="Disordered" evidence="2">
    <location>
        <begin position="140"/>
        <end position="223"/>
    </location>
</feature>
<comment type="caution">
    <text evidence="4">The sequence shown here is derived from an EMBL/GenBank/DDBJ whole genome shotgun (WGS) entry which is preliminary data.</text>
</comment>
<dbReference type="Gene3D" id="1.10.950.10">
    <property type="entry name" value="Villin headpiece domain"/>
    <property type="match status" value="1"/>
</dbReference>
<dbReference type="GO" id="GO:0007015">
    <property type="term" value="P:actin filament organization"/>
    <property type="evidence" value="ECO:0007669"/>
    <property type="project" value="UniProtKB-ARBA"/>
</dbReference>
<name>A0A835DAY2_TETSI</name>
<keyword evidence="5" id="KW-1185">Reference proteome</keyword>
<dbReference type="SMART" id="SM00153">
    <property type="entry name" value="VHP"/>
    <property type="match status" value="1"/>
</dbReference>
<dbReference type="Pfam" id="PF00626">
    <property type="entry name" value="Gelsolin"/>
    <property type="match status" value="1"/>
</dbReference>
<dbReference type="PANTHER" id="PTHR11977:SF25">
    <property type="entry name" value="VILLIN-1"/>
    <property type="match status" value="1"/>
</dbReference>
<evidence type="ECO:0000256" key="2">
    <source>
        <dbReference type="SAM" id="MobiDB-lite"/>
    </source>
</evidence>
<gene>
    <name evidence="4" type="ORF">HHK36_018563</name>
</gene>
<sequence length="300" mass="33422">MPGCGSFATRSDFVFSGDFKVREIFNFTQDDLTTEDVLLLDCHNVIYVWIGRHANVRLKHQALTLGMQFLETDILIKGLSLETPIYVVTEGHEPSFFTRFFAWDSSKARMHGNSFERKLAILKGQTQKIEAPVRSSWKAFSTEASPGSSRSNSISSNGLGRSASPASRILGSKFEPSNSRRLSSPTPVVRNLFPGSPHHGNADGSLVAPDTPPVKEPSSPLGKVCPMQVDGTKVDDSLETFPYERLKVTSNNPVPSVDVTKREAYLSSEEFQDKFGMTKEAFYELPKWRQNKIKTSLHLF</sequence>
<dbReference type="Gene3D" id="3.40.20.10">
    <property type="entry name" value="Severin"/>
    <property type="match status" value="1"/>
</dbReference>
<dbReference type="PRINTS" id="PR00597">
    <property type="entry name" value="GELSOLIN"/>
</dbReference>
<proteinExistence type="predicted"/>
<dbReference type="AlphaFoldDB" id="A0A835DAY2"/>
<reference evidence="4 5" key="1">
    <citation type="submission" date="2020-04" db="EMBL/GenBank/DDBJ databases">
        <title>Plant Genome Project.</title>
        <authorList>
            <person name="Zhang R.-G."/>
        </authorList>
    </citation>
    <scope>NUCLEOTIDE SEQUENCE [LARGE SCALE GENOMIC DNA]</scope>
    <source>
        <strain evidence="4">YNK0</strain>
        <tissue evidence="4">Leaf</tissue>
    </source>
</reference>
<dbReference type="Pfam" id="PF02209">
    <property type="entry name" value="VHP"/>
    <property type="match status" value="1"/>
</dbReference>
<dbReference type="InterPro" id="IPR029006">
    <property type="entry name" value="ADF-H/Gelsolin-like_dom_sf"/>
</dbReference>
<evidence type="ECO:0000256" key="1">
    <source>
        <dbReference type="ARBA" id="ARBA00022467"/>
    </source>
</evidence>
<dbReference type="SMART" id="SM00262">
    <property type="entry name" value="GEL"/>
    <property type="match status" value="1"/>
</dbReference>
<evidence type="ECO:0000313" key="5">
    <source>
        <dbReference type="Proteomes" id="UP000655225"/>
    </source>
</evidence>
<dbReference type="GO" id="GO:0051015">
    <property type="term" value="F:actin filament binding"/>
    <property type="evidence" value="ECO:0007669"/>
    <property type="project" value="InterPro"/>
</dbReference>
<dbReference type="InterPro" id="IPR036886">
    <property type="entry name" value="Villin_headpiece_dom_sf"/>
</dbReference>
<dbReference type="InterPro" id="IPR007122">
    <property type="entry name" value="Villin/Gelsolin"/>
</dbReference>
<evidence type="ECO:0000313" key="4">
    <source>
        <dbReference type="EMBL" id="KAF8396928.1"/>
    </source>
</evidence>
<keyword evidence="1" id="KW-0117">Actin capping</keyword>
<dbReference type="SUPFAM" id="SSF47050">
    <property type="entry name" value="VHP, Villin headpiece domain"/>
    <property type="match status" value="1"/>
</dbReference>
<feature type="domain" description="HP" evidence="3">
    <location>
        <begin position="235"/>
        <end position="300"/>
    </location>
</feature>
<dbReference type="PROSITE" id="PS51089">
    <property type="entry name" value="HP"/>
    <property type="match status" value="1"/>
</dbReference>
<dbReference type="PANTHER" id="PTHR11977">
    <property type="entry name" value="VILLIN"/>
    <property type="match status" value="1"/>
</dbReference>
<feature type="compositionally biased region" description="Polar residues" evidence="2">
    <location>
        <begin position="175"/>
        <end position="186"/>
    </location>
</feature>
<dbReference type="SUPFAM" id="SSF55753">
    <property type="entry name" value="Actin depolymerizing proteins"/>
    <property type="match status" value="1"/>
</dbReference>
<dbReference type="OMA" id="AYLFDAK"/>
<organism evidence="4 5">
    <name type="scientific">Tetracentron sinense</name>
    <name type="common">Spur-leaf</name>
    <dbReference type="NCBI Taxonomy" id="13715"/>
    <lineage>
        <taxon>Eukaryota</taxon>
        <taxon>Viridiplantae</taxon>
        <taxon>Streptophyta</taxon>
        <taxon>Embryophyta</taxon>
        <taxon>Tracheophyta</taxon>
        <taxon>Spermatophyta</taxon>
        <taxon>Magnoliopsida</taxon>
        <taxon>Trochodendrales</taxon>
        <taxon>Trochodendraceae</taxon>
        <taxon>Tetracentron</taxon>
    </lineage>
</organism>
<dbReference type="GO" id="GO:0051693">
    <property type="term" value="P:actin filament capping"/>
    <property type="evidence" value="ECO:0007669"/>
    <property type="project" value="UniProtKB-KW"/>
</dbReference>
<accession>A0A835DAY2</accession>
<dbReference type="InterPro" id="IPR003128">
    <property type="entry name" value="Villin_headpiece"/>
</dbReference>
<feature type="compositionally biased region" description="Low complexity" evidence="2">
    <location>
        <begin position="145"/>
        <end position="162"/>
    </location>
</feature>
<dbReference type="Proteomes" id="UP000655225">
    <property type="component" value="Unassembled WGS sequence"/>
</dbReference>